<feature type="signal peptide" evidence="3">
    <location>
        <begin position="1"/>
        <end position="17"/>
    </location>
</feature>
<organism evidence="4 5">
    <name type="scientific">Sphaeramia orbicularis</name>
    <name type="common">orbiculate cardinalfish</name>
    <dbReference type="NCBI Taxonomy" id="375764"/>
    <lineage>
        <taxon>Eukaryota</taxon>
        <taxon>Metazoa</taxon>
        <taxon>Chordata</taxon>
        <taxon>Craniata</taxon>
        <taxon>Vertebrata</taxon>
        <taxon>Euteleostomi</taxon>
        <taxon>Actinopterygii</taxon>
        <taxon>Neopterygii</taxon>
        <taxon>Teleostei</taxon>
        <taxon>Neoteleostei</taxon>
        <taxon>Acanthomorphata</taxon>
        <taxon>Gobiaria</taxon>
        <taxon>Kurtiformes</taxon>
        <taxon>Apogonoidei</taxon>
        <taxon>Apogonidae</taxon>
        <taxon>Apogoninae</taxon>
        <taxon>Sphaeramia</taxon>
    </lineage>
</organism>
<reference evidence="4" key="3">
    <citation type="submission" date="2025-09" db="UniProtKB">
        <authorList>
            <consortium name="Ensembl"/>
        </authorList>
    </citation>
    <scope>IDENTIFICATION</scope>
</reference>
<feature type="transmembrane region" description="Helical" evidence="2">
    <location>
        <begin position="306"/>
        <end position="329"/>
    </location>
</feature>
<evidence type="ECO:0000256" key="3">
    <source>
        <dbReference type="SAM" id="SignalP"/>
    </source>
</evidence>
<reference evidence="4" key="1">
    <citation type="submission" date="2019-06" db="EMBL/GenBank/DDBJ databases">
        <authorList>
            <consortium name="Wellcome Sanger Institute Data Sharing"/>
        </authorList>
    </citation>
    <scope>NUCLEOTIDE SEQUENCE [LARGE SCALE GENOMIC DNA]</scope>
</reference>
<dbReference type="Ensembl" id="ENSSORT00005052555.1">
    <property type="protein sequence ID" value="ENSSORP00005051330.1"/>
    <property type="gene ID" value="ENSSORG00005023192.1"/>
</dbReference>
<feature type="compositionally biased region" description="Acidic residues" evidence="1">
    <location>
        <begin position="372"/>
        <end position="387"/>
    </location>
</feature>
<sequence>FPLIKSVLTFLGPLANGVISPSMCNKPYYISLNLSLPCLAGYTIRSYNVCEYHTPTVFQPIMVTHPSKYVAPLCFTLRCWDGAHFLGTTRHCNHTTNGTCGYPRKSPCLLKSRVPHHGQVTVPVQHHDGNWHVSRAIFYLPNDDGFGSLTATVWVCGQNVYQFLPPNWCGVCHLARLLPDVQVVGNLTYSHPYYPHVQRPIHSSVRRGSDPKTRDVTKSVTEGFSAVSAEIKALRNVALQNRAALDYVLASSGGVCHIIGQECCTFIPDVSGNLTYTITTHFRASGNAGWSVVSWLHDTFGPWGALLFQILVPIFVMSAVLICFCTILLTCMKALIHNYVNQTVGQYAKLPQTVVDISSPATRVPTQQSDCSDTDSDASDLDSETNF</sequence>
<keyword evidence="2" id="KW-0472">Membrane</keyword>
<dbReference type="Proteomes" id="UP000472271">
    <property type="component" value="Chromosome 12"/>
</dbReference>
<dbReference type="InterPro" id="IPR018154">
    <property type="entry name" value="TLV/ENV_coat_polyprotein"/>
</dbReference>
<dbReference type="PANTHER" id="PTHR10424">
    <property type="entry name" value="VIRAL ENVELOPE PROTEIN"/>
    <property type="match status" value="1"/>
</dbReference>
<dbReference type="Gene3D" id="1.10.287.210">
    <property type="match status" value="1"/>
</dbReference>
<feature type="region of interest" description="Disordered" evidence="1">
    <location>
        <begin position="362"/>
        <end position="387"/>
    </location>
</feature>
<dbReference type="InParanoid" id="A0A673CB79"/>
<evidence type="ECO:0000313" key="5">
    <source>
        <dbReference type="Proteomes" id="UP000472271"/>
    </source>
</evidence>
<protein>
    <submittedName>
        <fullName evidence="4">Uncharacterized protein</fullName>
    </submittedName>
</protein>
<keyword evidence="5" id="KW-1185">Reference proteome</keyword>
<dbReference type="Pfam" id="PF00429">
    <property type="entry name" value="TLV_coat"/>
    <property type="match status" value="1"/>
</dbReference>
<evidence type="ECO:0000256" key="2">
    <source>
        <dbReference type="SAM" id="Phobius"/>
    </source>
</evidence>
<dbReference type="SUPFAM" id="SSF58069">
    <property type="entry name" value="Virus ectodomain"/>
    <property type="match status" value="1"/>
</dbReference>
<proteinExistence type="predicted"/>
<name>A0A673CB79_9TELE</name>
<keyword evidence="3" id="KW-0732">Signal</keyword>
<accession>A0A673CB79</accession>
<evidence type="ECO:0000313" key="4">
    <source>
        <dbReference type="Ensembl" id="ENSSORP00005051330.1"/>
    </source>
</evidence>
<keyword evidence="2" id="KW-1133">Transmembrane helix</keyword>
<keyword evidence="2" id="KW-0812">Transmembrane</keyword>
<evidence type="ECO:0000256" key="1">
    <source>
        <dbReference type="SAM" id="MobiDB-lite"/>
    </source>
</evidence>
<reference evidence="4" key="2">
    <citation type="submission" date="2025-08" db="UniProtKB">
        <authorList>
            <consortium name="Ensembl"/>
        </authorList>
    </citation>
    <scope>IDENTIFICATION</scope>
</reference>
<feature type="chain" id="PRO_5025668908" evidence="3">
    <location>
        <begin position="18"/>
        <end position="387"/>
    </location>
</feature>
<dbReference type="AlphaFoldDB" id="A0A673CB79"/>